<dbReference type="EMBL" id="ML178814">
    <property type="protein sequence ID" value="TFL07078.1"/>
    <property type="molecule type" value="Genomic_DNA"/>
</dbReference>
<dbReference type="PANTHER" id="PTHR31297:SF43">
    <property type="entry name" value="GLUCAN 1,3-BETA-GLUCOSIDASE 3"/>
    <property type="match status" value="1"/>
</dbReference>
<dbReference type="GO" id="GO:0005576">
    <property type="term" value="C:extracellular region"/>
    <property type="evidence" value="ECO:0007669"/>
    <property type="project" value="TreeGrafter"/>
</dbReference>
<evidence type="ECO:0000259" key="5">
    <source>
        <dbReference type="Pfam" id="PF00150"/>
    </source>
</evidence>
<evidence type="ECO:0000256" key="2">
    <source>
        <dbReference type="ARBA" id="ARBA00022801"/>
    </source>
</evidence>
<sequence>MLPSQFSTLIQSLGLSSGFYKPCPSHLNQTALQSIPQQSTPVPEVQYAAQQVHNFSSQVNPRDDQQQNFNTQYDPCYVEPYHVPAPPEYPFDPYDEAKATIFRFRQQQSVNLGSWWEFVHESWMTPSLFLCAGGPQVAELDIAYGWGSQEAARSVLERHWDTFITQEDFDNLAKIGINTVRLPIGYWSLGPGFLGGTPFEPVADVYRNAWSRVLRAIGMASQAGVGVLVDLHGAVGSQNGQPHSGISDGATSLFTSPDNVAKTLEVLRFLMQQLSYVTNVVGIQILNEPQYVPELENFYSTAIDVMRQVNPAAASFPLYLHNGFDMERFSRYTSSRTDFVVQDHHSYFVFTPWDASAPAQQHTGNVGTGISDDLAKASGQQRRNLVVDEWSCALTPESLAASGSDPVAARRDFCTGQLEVYTNQTAGWSFWSYKKEGCDDDPGWCFTAAVGHVLPSTFFSYGKVDMTNSGLLRSIADVVAGMSPPSLSDILHQRQLSDDPESYIGLPGSFTEVHTRRVIQGRGDTPASIKGYSDGFLTAKIFATYQMSKLGFTGQYIANSIQALGPGVILPGCEGDYEHWFMSGLRDGERVVGTVEV</sequence>
<dbReference type="AlphaFoldDB" id="A0A5C3R0G3"/>
<keyword evidence="7" id="KW-1185">Reference proteome</keyword>
<dbReference type="PANTHER" id="PTHR31297">
    <property type="entry name" value="GLUCAN ENDO-1,6-BETA-GLUCOSIDASE B"/>
    <property type="match status" value="1"/>
</dbReference>
<organism evidence="6 7">
    <name type="scientific">Pterulicium gracile</name>
    <dbReference type="NCBI Taxonomy" id="1884261"/>
    <lineage>
        <taxon>Eukaryota</taxon>
        <taxon>Fungi</taxon>
        <taxon>Dikarya</taxon>
        <taxon>Basidiomycota</taxon>
        <taxon>Agaricomycotina</taxon>
        <taxon>Agaricomycetes</taxon>
        <taxon>Agaricomycetidae</taxon>
        <taxon>Agaricales</taxon>
        <taxon>Pleurotineae</taxon>
        <taxon>Pterulaceae</taxon>
        <taxon>Pterulicium</taxon>
    </lineage>
</organism>
<dbReference type="Proteomes" id="UP000305067">
    <property type="component" value="Unassembled WGS sequence"/>
</dbReference>
<keyword evidence="3 4" id="KW-0326">Glycosidase</keyword>
<dbReference type="OrthoDB" id="1887033at2759"/>
<dbReference type="GO" id="GO:0009986">
    <property type="term" value="C:cell surface"/>
    <property type="evidence" value="ECO:0007669"/>
    <property type="project" value="TreeGrafter"/>
</dbReference>
<name>A0A5C3R0G3_9AGAR</name>
<dbReference type="Gene3D" id="3.20.20.80">
    <property type="entry name" value="Glycosidases"/>
    <property type="match status" value="1"/>
</dbReference>
<dbReference type="Pfam" id="PF00150">
    <property type="entry name" value="Cellulase"/>
    <property type="match status" value="1"/>
</dbReference>
<dbReference type="GO" id="GO:0046557">
    <property type="term" value="F:glucan endo-1,6-beta-glucosidase activity"/>
    <property type="evidence" value="ECO:0007669"/>
    <property type="project" value="TreeGrafter"/>
</dbReference>
<dbReference type="SUPFAM" id="SSF51445">
    <property type="entry name" value="(Trans)glycosidases"/>
    <property type="match status" value="1"/>
</dbReference>
<evidence type="ECO:0000313" key="7">
    <source>
        <dbReference type="Proteomes" id="UP000305067"/>
    </source>
</evidence>
<protein>
    <submittedName>
        <fullName evidence="6">Glycoside hydrolase superfamily</fullName>
    </submittedName>
</protein>
<comment type="similarity">
    <text evidence="1 4">Belongs to the glycosyl hydrolase 5 (cellulase A) family.</text>
</comment>
<dbReference type="InterPro" id="IPR050386">
    <property type="entry name" value="Glycosyl_hydrolase_5"/>
</dbReference>
<keyword evidence="2 4" id="KW-0378">Hydrolase</keyword>
<reference evidence="6 7" key="1">
    <citation type="journal article" date="2019" name="Nat. Ecol. Evol.">
        <title>Megaphylogeny resolves global patterns of mushroom evolution.</title>
        <authorList>
            <person name="Varga T."/>
            <person name="Krizsan K."/>
            <person name="Foldi C."/>
            <person name="Dima B."/>
            <person name="Sanchez-Garcia M."/>
            <person name="Sanchez-Ramirez S."/>
            <person name="Szollosi G.J."/>
            <person name="Szarkandi J.G."/>
            <person name="Papp V."/>
            <person name="Albert L."/>
            <person name="Andreopoulos W."/>
            <person name="Angelini C."/>
            <person name="Antonin V."/>
            <person name="Barry K.W."/>
            <person name="Bougher N.L."/>
            <person name="Buchanan P."/>
            <person name="Buyck B."/>
            <person name="Bense V."/>
            <person name="Catcheside P."/>
            <person name="Chovatia M."/>
            <person name="Cooper J."/>
            <person name="Damon W."/>
            <person name="Desjardin D."/>
            <person name="Finy P."/>
            <person name="Geml J."/>
            <person name="Haridas S."/>
            <person name="Hughes K."/>
            <person name="Justo A."/>
            <person name="Karasinski D."/>
            <person name="Kautmanova I."/>
            <person name="Kiss B."/>
            <person name="Kocsube S."/>
            <person name="Kotiranta H."/>
            <person name="LaButti K.M."/>
            <person name="Lechner B.E."/>
            <person name="Liimatainen K."/>
            <person name="Lipzen A."/>
            <person name="Lukacs Z."/>
            <person name="Mihaltcheva S."/>
            <person name="Morgado L.N."/>
            <person name="Niskanen T."/>
            <person name="Noordeloos M.E."/>
            <person name="Ohm R.A."/>
            <person name="Ortiz-Santana B."/>
            <person name="Ovrebo C."/>
            <person name="Racz N."/>
            <person name="Riley R."/>
            <person name="Savchenko A."/>
            <person name="Shiryaev A."/>
            <person name="Soop K."/>
            <person name="Spirin V."/>
            <person name="Szebenyi C."/>
            <person name="Tomsovsky M."/>
            <person name="Tulloss R.E."/>
            <person name="Uehling J."/>
            <person name="Grigoriev I.V."/>
            <person name="Vagvolgyi C."/>
            <person name="Papp T."/>
            <person name="Martin F.M."/>
            <person name="Miettinen O."/>
            <person name="Hibbett D.S."/>
            <person name="Nagy L.G."/>
        </authorList>
    </citation>
    <scope>NUCLEOTIDE SEQUENCE [LARGE SCALE GENOMIC DNA]</scope>
    <source>
        <strain evidence="6 7">CBS 309.79</strain>
    </source>
</reference>
<dbReference type="GO" id="GO:0009251">
    <property type="term" value="P:glucan catabolic process"/>
    <property type="evidence" value="ECO:0007669"/>
    <property type="project" value="TreeGrafter"/>
</dbReference>
<feature type="domain" description="Glycoside hydrolase family 5" evidence="5">
    <location>
        <begin position="157"/>
        <end position="435"/>
    </location>
</feature>
<evidence type="ECO:0000313" key="6">
    <source>
        <dbReference type="EMBL" id="TFL07078.1"/>
    </source>
</evidence>
<proteinExistence type="inferred from homology"/>
<gene>
    <name evidence="6" type="ORF">BDV98DRAFT_538498</name>
</gene>
<dbReference type="InterPro" id="IPR001547">
    <property type="entry name" value="Glyco_hydro_5"/>
</dbReference>
<evidence type="ECO:0000256" key="3">
    <source>
        <dbReference type="ARBA" id="ARBA00023295"/>
    </source>
</evidence>
<evidence type="ECO:0000256" key="1">
    <source>
        <dbReference type="ARBA" id="ARBA00005641"/>
    </source>
</evidence>
<accession>A0A5C3R0G3</accession>
<dbReference type="STRING" id="1884261.A0A5C3R0G3"/>
<dbReference type="InterPro" id="IPR017853">
    <property type="entry name" value="GH"/>
</dbReference>
<evidence type="ECO:0000256" key="4">
    <source>
        <dbReference type="RuleBase" id="RU361153"/>
    </source>
</evidence>